<comment type="caution">
    <text evidence="3">The sequence shown here is derived from an EMBL/GenBank/DDBJ whole genome shotgun (WGS) entry which is preliminary data.</text>
</comment>
<gene>
    <name evidence="3" type="ORF">AAT19DRAFT_10485</name>
</gene>
<feature type="region of interest" description="Disordered" evidence="1">
    <location>
        <begin position="420"/>
        <end position="547"/>
    </location>
</feature>
<keyword evidence="2" id="KW-0472">Membrane</keyword>
<keyword evidence="2" id="KW-1133">Transmembrane helix</keyword>
<feature type="transmembrane region" description="Helical" evidence="2">
    <location>
        <begin position="273"/>
        <end position="295"/>
    </location>
</feature>
<dbReference type="Proteomes" id="UP000239560">
    <property type="component" value="Unassembled WGS sequence"/>
</dbReference>
<evidence type="ECO:0000313" key="4">
    <source>
        <dbReference type="Proteomes" id="UP000239560"/>
    </source>
</evidence>
<feature type="transmembrane region" description="Helical" evidence="2">
    <location>
        <begin position="215"/>
        <end position="240"/>
    </location>
</feature>
<feature type="transmembrane region" description="Helical" evidence="2">
    <location>
        <begin position="183"/>
        <end position="203"/>
    </location>
</feature>
<accession>A0A2S9ZYW0</accession>
<name>A0A2S9ZYW0_RHOTO</name>
<reference evidence="3 4" key="1">
    <citation type="journal article" date="2018" name="Elife">
        <title>Functional genomics of lipid metabolism in the oleaginous yeast Rhodosporidium toruloides.</title>
        <authorList>
            <person name="Coradetti S.T."/>
            <person name="Pinel D."/>
            <person name="Geiselman G."/>
            <person name="Ito M."/>
            <person name="Mondo S."/>
            <person name="Reilly M.C."/>
            <person name="Cheng Y.F."/>
            <person name="Bauer S."/>
            <person name="Grigoriev I."/>
            <person name="Gladden J.M."/>
            <person name="Simmons B.A."/>
            <person name="Brem R."/>
            <person name="Arkin A.P."/>
            <person name="Skerker J.M."/>
        </authorList>
    </citation>
    <scope>NUCLEOTIDE SEQUENCE [LARGE SCALE GENOMIC DNA]</scope>
    <source>
        <strain evidence="3 4">NBRC 0880</strain>
    </source>
</reference>
<evidence type="ECO:0000313" key="3">
    <source>
        <dbReference type="EMBL" id="PRQ70945.1"/>
    </source>
</evidence>
<feature type="compositionally biased region" description="Basic and acidic residues" evidence="1">
    <location>
        <begin position="33"/>
        <end position="53"/>
    </location>
</feature>
<feature type="transmembrane region" description="Helical" evidence="2">
    <location>
        <begin position="145"/>
        <end position="163"/>
    </location>
</feature>
<sequence length="594" mass="64815">MPAFSLFSSTSAPSPDQETLTSLPPRLAVRHRSLPDLQRHERPLPPVPTDRRWSAVSDASSDLGGHSFAALLSRDTRRSFIVPSLHQARDPESSGVEEDRTQPGERLLAIPGADFAVAGPDVYLLLQELHRARISRAQKVRRRTAYFAGFFSLVVLVITLWYLGETSRALARYGGRGRGVLRWIELSAWLTVLCGWPLTVLFLRTRRPTLLTPVTLTSAFLSSTLHLLLAFSNLILSLIWRGDLGLRCSWGTDVAWTAGRKGAFCADDSSKGWTIAATIRLLLTILIVVVWFLLLRSYARALHTPSIISPSQIPSAELQALLDTHTATIVPLSAPFDPSHVAPLAQLDSNHLPEMPDRATHYIHASDSAWSYDPAHHRQASVGASSGSRASRAVAGVLESAGVWLGAQVWRGVGWLVGAGRSGGDLRRDEEKGGRKEEREESDGEGRPDVDYAHERRLPDVPHAPTQPTCPPAVHGPQPRRPLPAAPADHDYAALFRDVSPPPSTHGDYASKRSSASSASPLLGQSTAADEVYEFLDDSPPPPPPKDAFVLERSQGLIVYVRMSDGRLVRRLSTIASESEGTATRRSRSDLTSS</sequence>
<protein>
    <submittedName>
        <fullName evidence="3">Uncharacterized protein</fullName>
    </submittedName>
</protein>
<dbReference type="AlphaFoldDB" id="A0A2S9ZYW0"/>
<evidence type="ECO:0000256" key="1">
    <source>
        <dbReference type="SAM" id="MobiDB-lite"/>
    </source>
</evidence>
<feature type="compositionally biased region" description="Polar residues" evidence="1">
    <location>
        <begin position="1"/>
        <end position="22"/>
    </location>
</feature>
<dbReference type="EMBL" id="LCTV02000013">
    <property type="protein sequence ID" value="PRQ70945.1"/>
    <property type="molecule type" value="Genomic_DNA"/>
</dbReference>
<feature type="region of interest" description="Disordered" evidence="1">
    <location>
        <begin position="1"/>
        <end position="61"/>
    </location>
</feature>
<proteinExistence type="predicted"/>
<keyword evidence="2" id="KW-0812">Transmembrane</keyword>
<feature type="compositionally biased region" description="Basic and acidic residues" evidence="1">
    <location>
        <begin position="424"/>
        <end position="460"/>
    </location>
</feature>
<organism evidence="3 4">
    <name type="scientific">Rhodotorula toruloides</name>
    <name type="common">Yeast</name>
    <name type="synonym">Rhodosporidium toruloides</name>
    <dbReference type="NCBI Taxonomy" id="5286"/>
    <lineage>
        <taxon>Eukaryota</taxon>
        <taxon>Fungi</taxon>
        <taxon>Dikarya</taxon>
        <taxon>Basidiomycota</taxon>
        <taxon>Pucciniomycotina</taxon>
        <taxon>Microbotryomycetes</taxon>
        <taxon>Sporidiobolales</taxon>
        <taxon>Sporidiobolaceae</taxon>
        <taxon>Rhodotorula</taxon>
    </lineage>
</organism>
<evidence type="ECO:0000256" key="2">
    <source>
        <dbReference type="SAM" id="Phobius"/>
    </source>
</evidence>
<dbReference type="OrthoDB" id="2527325at2759"/>